<comment type="caution">
    <text evidence="1">The sequence shown here is derived from an EMBL/GenBank/DDBJ whole genome shotgun (WGS) entry which is preliminary data.</text>
</comment>
<evidence type="ECO:0000313" key="2">
    <source>
        <dbReference type="Proteomes" id="UP001186974"/>
    </source>
</evidence>
<organism evidence="1 2">
    <name type="scientific">Coniosporium uncinatum</name>
    <dbReference type="NCBI Taxonomy" id="93489"/>
    <lineage>
        <taxon>Eukaryota</taxon>
        <taxon>Fungi</taxon>
        <taxon>Dikarya</taxon>
        <taxon>Ascomycota</taxon>
        <taxon>Pezizomycotina</taxon>
        <taxon>Dothideomycetes</taxon>
        <taxon>Dothideomycetes incertae sedis</taxon>
        <taxon>Coniosporium</taxon>
    </lineage>
</organism>
<evidence type="ECO:0000313" key="1">
    <source>
        <dbReference type="EMBL" id="KAK3078213.1"/>
    </source>
</evidence>
<reference evidence="1" key="1">
    <citation type="submission" date="2024-09" db="EMBL/GenBank/DDBJ databases">
        <title>Black Yeasts Isolated from many extreme environments.</title>
        <authorList>
            <person name="Coleine C."/>
            <person name="Stajich J.E."/>
            <person name="Selbmann L."/>
        </authorList>
    </citation>
    <scope>NUCLEOTIDE SEQUENCE</scope>
    <source>
        <strain evidence="1">CCFEE 5737</strain>
    </source>
</reference>
<protein>
    <submittedName>
        <fullName evidence="1">Uncharacterized protein</fullName>
    </submittedName>
</protein>
<accession>A0ACC3DNW3</accession>
<name>A0ACC3DNW3_9PEZI</name>
<sequence>MLPSQNGTQLQGQHNGAARQHGQSESSAILHLTPMNGTFERKTITVPFFPEVLRIGRQTNNKTIPTAINGYFDSKVLSRQHAEIWADRSGCVYIRDVKSSNGTFVNGQRLSQENKDSEPHPLRDSDLLELGIDIVSEDQKTVVHHKVAAKVEHAGFVNTITNMMDLNFGDLDPTQNGHLMGQQMGQMGQQRGRTGSQGSVGISGRLSNASSMVSSASAMGHHRQQTWLQTVTMDQVVKKVQSEFKQTKIQKSELERATQFIETLLSNEKKEATKPSPIEKVKASALKGDLKARFSDPPAPPPQQPLPEKPDVARSTIESIVQPFLRRTDTERPKLASSDSSPVATKHDPSQQSQITSLVEALATAKKDMEEQGIKLKTMEDLLNQERSARESAEERAQRLEAERRRDSGSLPKPEILTNGLHVPSRDDEESITPIDDEASDETILAEASDDISKTKLQQRLDLLLAEMSELKQNMEQYRRRAESAEEQSAKDRKSLAEMVEQIRQDAAERSEREQSRGRRSSSSPHANGLVNVDGTKEVVEKCERPATPEEKKAGELVRKLGVQNGHPVTAEQIRQLEQIVLKELALKTRREEVIATAAPYASIVLVVSLGYGLMVYLNGLQKIER</sequence>
<dbReference type="Proteomes" id="UP001186974">
    <property type="component" value="Unassembled WGS sequence"/>
</dbReference>
<proteinExistence type="predicted"/>
<dbReference type="EMBL" id="JAWDJW010002096">
    <property type="protein sequence ID" value="KAK3078213.1"/>
    <property type="molecule type" value="Genomic_DNA"/>
</dbReference>
<keyword evidence="2" id="KW-1185">Reference proteome</keyword>
<gene>
    <name evidence="1" type="ORF">LTS18_008144</name>
</gene>